<comment type="cofactor">
    <cofactor evidence="6">
        <name>Mg(2+)</name>
        <dbReference type="ChEBI" id="CHEBI:18420"/>
    </cofactor>
    <cofactor evidence="6">
        <name>Mn(2+)</name>
        <dbReference type="ChEBI" id="CHEBI:29035"/>
    </cofactor>
    <text evidence="6">Probably binds two magnesium or manganese ions per subunit.</text>
</comment>
<protein>
    <submittedName>
        <fullName evidence="9">Exodeoxyribonuclease-3</fullName>
        <ecNumber evidence="9">3.1.11.2</ecNumber>
    </submittedName>
</protein>
<keyword evidence="10" id="KW-1185">Reference proteome</keyword>
<feature type="binding site" evidence="6">
    <location>
        <position position="173"/>
    </location>
    <ligand>
        <name>Mg(2+)</name>
        <dbReference type="ChEBI" id="CHEBI:18420"/>
        <label>1</label>
    </ligand>
</feature>
<dbReference type="PROSITE" id="PS00726">
    <property type="entry name" value="AP_NUCLEASE_F1_1"/>
    <property type="match status" value="1"/>
</dbReference>
<dbReference type="InterPro" id="IPR004808">
    <property type="entry name" value="AP_endonuc_1"/>
</dbReference>
<evidence type="ECO:0000313" key="9">
    <source>
        <dbReference type="EMBL" id="APX23471.1"/>
    </source>
</evidence>
<dbReference type="InterPro" id="IPR020847">
    <property type="entry name" value="AP_endonuclease_F1_BS"/>
</dbReference>
<dbReference type="InterPro" id="IPR036691">
    <property type="entry name" value="Endo/exonu/phosph_ase_sf"/>
</dbReference>
<feature type="binding site" evidence="6">
    <location>
        <position position="59"/>
    </location>
    <ligand>
        <name>Mg(2+)</name>
        <dbReference type="ChEBI" id="CHEBI:18420"/>
        <label>1</label>
    </ligand>
</feature>
<dbReference type="EMBL" id="CP014796">
    <property type="protein sequence ID" value="APX23471.1"/>
    <property type="molecule type" value="Genomic_DNA"/>
</dbReference>
<comment type="similarity">
    <text evidence="1">Belongs to the DNA repair enzymes AP/ExoA family.</text>
</comment>
<keyword evidence="6" id="KW-0464">Manganese</keyword>
<dbReference type="CDD" id="cd09086">
    <property type="entry name" value="ExoIII-like_AP-endo"/>
    <property type="match status" value="1"/>
</dbReference>
<dbReference type="AlphaFoldDB" id="A0A1U7D5P7"/>
<dbReference type="SUPFAM" id="SSF56219">
    <property type="entry name" value="DNase I-like"/>
    <property type="match status" value="1"/>
</dbReference>
<feature type="site" description="Important for catalytic activity" evidence="7">
    <location>
        <position position="246"/>
    </location>
</feature>
<evidence type="ECO:0000256" key="3">
    <source>
        <dbReference type="ARBA" id="ARBA00022801"/>
    </source>
</evidence>
<dbReference type="PANTHER" id="PTHR43250:SF2">
    <property type="entry name" value="EXODEOXYRIBONUCLEASE III"/>
    <property type="match status" value="1"/>
</dbReference>
<dbReference type="InterPro" id="IPR005135">
    <property type="entry name" value="Endo/exonuclease/phosphatase"/>
</dbReference>
<dbReference type="PROSITE" id="PS51435">
    <property type="entry name" value="AP_NUCLEASE_F1_4"/>
    <property type="match status" value="1"/>
</dbReference>
<evidence type="ECO:0000256" key="2">
    <source>
        <dbReference type="ARBA" id="ARBA00022723"/>
    </source>
</evidence>
<accession>A0A1U7D5P7</accession>
<feature type="site" description="Transition state stabilizer" evidence="7">
    <location>
        <position position="175"/>
    </location>
</feature>
<evidence type="ECO:0000256" key="5">
    <source>
        <dbReference type="PIRSR" id="PIRSR604808-1"/>
    </source>
</evidence>
<keyword evidence="2 6" id="KW-0479">Metal-binding</keyword>
<feature type="binding site" evidence="6">
    <location>
        <position position="275"/>
    </location>
    <ligand>
        <name>Mg(2+)</name>
        <dbReference type="ChEBI" id="CHEBI:18420"/>
        <label>1</label>
    </ligand>
</feature>
<feature type="site" description="Interaction with DNA substrate" evidence="7">
    <location>
        <position position="276"/>
    </location>
</feature>
<organism evidence="9 10">
    <name type="scientific">Salipiger profundus</name>
    <dbReference type="NCBI Taxonomy" id="1229727"/>
    <lineage>
        <taxon>Bacteria</taxon>
        <taxon>Pseudomonadati</taxon>
        <taxon>Pseudomonadota</taxon>
        <taxon>Alphaproteobacteria</taxon>
        <taxon>Rhodobacterales</taxon>
        <taxon>Roseobacteraceae</taxon>
        <taxon>Salipiger</taxon>
    </lineage>
</organism>
<evidence type="ECO:0000313" key="10">
    <source>
        <dbReference type="Proteomes" id="UP000186559"/>
    </source>
</evidence>
<feature type="binding site" evidence="6">
    <location>
        <position position="276"/>
    </location>
    <ligand>
        <name>Mg(2+)</name>
        <dbReference type="ChEBI" id="CHEBI:18420"/>
        <label>1</label>
    </ligand>
</feature>
<dbReference type="GO" id="GO:0046872">
    <property type="term" value="F:metal ion binding"/>
    <property type="evidence" value="ECO:0007669"/>
    <property type="project" value="UniProtKB-KW"/>
</dbReference>
<keyword evidence="4 6" id="KW-0460">Magnesium</keyword>
<evidence type="ECO:0000256" key="1">
    <source>
        <dbReference type="ARBA" id="ARBA00007092"/>
    </source>
</evidence>
<dbReference type="GO" id="GO:0008311">
    <property type="term" value="F:double-stranded DNA 3'-5' DNA exonuclease activity"/>
    <property type="evidence" value="ECO:0007669"/>
    <property type="project" value="UniProtKB-EC"/>
</dbReference>
<dbReference type="KEGG" id="tpro:Ga0080559_TMP2675"/>
<feature type="binding site" evidence="6">
    <location>
        <position position="34"/>
    </location>
    <ligand>
        <name>Mg(2+)</name>
        <dbReference type="ChEBI" id="CHEBI:18420"/>
        <label>1</label>
    </ligand>
</feature>
<evidence type="ECO:0000256" key="7">
    <source>
        <dbReference type="PIRSR" id="PIRSR604808-3"/>
    </source>
</evidence>
<feature type="active site" description="Proton donor/acceptor" evidence="5">
    <location>
        <position position="173"/>
    </location>
</feature>
<proteinExistence type="inferred from homology"/>
<dbReference type="InterPro" id="IPR037493">
    <property type="entry name" value="ExoIII-like"/>
</dbReference>
<evidence type="ECO:0000256" key="4">
    <source>
        <dbReference type="ARBA" id="ARBA00022842"/>
    </source>
</evidence>
<dbReference type="Pfam" id="PF03372">
    <property type="entry name" value="Exo_endo_phos"/>
    <property type="match status" value="1"/>
</dbReference>
<reference evidence="9 10" key="1">
    <citation type="submission" date="2016-03" db="EMBL/GenBank/DDBJ databases">
        <title>Deep-sea bacteria in the southern Pacific.</title>
        <authorList>
            <person name="Tang K."/>
        </authorList>
    </citation>
    <scope>NUCLEOTIDE SEQUENCE [LARGE SCALE GENOMIC DNA]</scope>
    <source>
        <strain evidence="9 10">JLT2016</strain>
    </source>
</reference>
<feature type="binding site" evidence="6">
    <location>
        <position position="175"/>
    </location>
    <ligand>
        <name>Mg(2+)</name>
        <dbReference type="ChEBI" id="CHEBI:18420"/>
        <label>1</label>
    </ligand>
</feature>
<dbReference type="EC" id="3.1.11.2" evidence="9"/>
<dbReference type="GO" id="GO:0003677">
    <property type="term" value="F:DNA binding"/>
    <property type="evidence" value="ECO:0007669"/>
    <property type="project" value="InterPro"/>
</dbReference>
<dbReference type="Proteomes" id="UP000186559">
    <property type="component" value="Chromosome"/>
</dbReference>
<feature type="active site" evidence="5">
    <location>
        <position position="130"/>
    </location>
</feature>
<name>A0A1U7D5P7_9RHOB</name>
<dbReference type="GO" id="GO:0004519">
    <property type="term" value="F:endonuclease activity"/>
    <property type="evidence" value="ECO:0007669"/>
    <property type="project" value="InterPro"/>
</dbReference>
<dbReference type="NCBIfam" id="TIGR00633">
    <property type="entry name" value="xth"/>
    <property type="match status" value="1"/>
</dbReference>
<evidence type="ECO:0000259" key="8">
    <source>
        <dbReference type="Pfam" id="PF03372"/>
    </source>
</evidence>
<dbReference type="Gene3D" id="3.60.10.10">
    <property type="entry name" value="Endonuclease/exonuclease/phosphatase"/>
    <property type="match status" value="1"/>
</dbReference>
<keyword evidence="3 9" id="KW-0378">Hydrolase</keyword>
<gene>
    <name evidence="9" type="ORF">Ga0080559_TMP2675</name>
</gene>
<dbReference type="GO" id="GO:0006281">
    <property type="term" value="P:DNA repair"/>
    <property type="evidence" value="ECO:0007669"/>
    <property type="project" value="InterPro"/>
</dbReference>
<sequence length="285" mass="31915">MAAPGLRRRALGARFRALTQEIFMPFTLATWNINSVRLRAPLVERLLGEEAPDVLCLQECKSPVEKIPLETFRALGYGHLVARGQKGYNGVAILSKLPLRDAGDRDFAGLGHARHVAAELENGVTIHNFYVPAGGDVPDREVNEKFGQKLDYLAEMRDWFRSDRPGKSILVGDLNIAPREDDVWSHKKLLKVVSHTPQEVAALGDTQEAGHWVDVTRKDIPEGQLYSWWSYRARDWDAADKGRRLDHVWATPDIAGAGHSSRILRAARGWEKPSDHAPVFATFDL</sequence>
<dbReference type="PANTHER" id="PTHR43250">
    <property type="entry name" value="EXODEOXYRIBONUCLEASE III"/>
    <property type="match status" value="1"/>
</dbReference>
<dbReference type="STRING" id="1229727.Ga0080559_TMP2675"/>
<feature type="domain" description="Endonuclease/exonuclease/phosphatase" evidence="8">
    <location>
        <begin position="29"/>
        <end position="276"/>
    </location>
</feature>
<evidence type="ECO:0000256" key="6">
    <source>
        <dbReference type="PIRSR" id="PIRSR604808-2"/>
    </source>
</evidence>
<feature type="active site" description="Proton acceptor" evidence="5">
    <location>
        <position position="276"/>
    </location>
</feature>